<gene>
    <name evidence="15" type="ORF">H7U22_18405</name>
</gene>
<dbReference type="Pfam" id="PF13715">
    <property type="entry name" value="CarbopepD_reg_2"/>
    <property type="match status" value="1"/>
</dbReference>
<evidence type="ECO:0000256" key="1">
    <source>
        <dbReference type="ARBA" id="ARBA00004571"/>
    </source>
</evidence>
<evidence type="ECO:0000256" key="8">
    <source>
        <dbReference type="ARBA" id="ARBA00023170"/>
    </source>
</evidence>
<evidence type="ECO:0000256" key="5">
    <source>
        <dbReference type="ARBA" id="ARBA00022729"/>
    </source>
</evidence>
<keyword evidence="16" id="KW-1185">Reference proteome</keyword>
<feature type="chain" id="PRO_5046068709" evidence="12">
    <location>
        <begin position="22"/>
        <end position="792"/>
    </location>
</feature>
<keyword evidence="9 10" id="KW-0998">Cell outer membrane</keyword>
<keyword evidence="2 10" id="KW-0813">Transport</keyword>
<dbReference type="EMBL" id="JACRYL010000020">
    <property type="protein sequence ID" value="MBC6112399.1"/>
    <property type="molecule type" value="Genomic_DNA"/>
</dbReference>
<comment type="subcellular location">
    <subcellularLocation>
        <location evidence="1 10">Cell outer membrane</location>
        <topology evidence="1 10">Multi-pass membrane protein</topology>
    </subcellularLocation>
</comment>
<feature type="signal peptide" evidence="12">
    <location>
        <begin position="1"/>
        <end position="21"/>
    </location>
</feature>
<evidence type="ECO:0000256" key="2">
    <source>
        <dbReference type="ARBA" id="ARBA00022448"/>
    </source>
</evidence>
<sequence>MATLKPIITIAFLLLGLNLFAQQSGAVKGKVIDKSTKQVLPFATIEIVNMAKGTITDTLGNFSFLNVAEGLYSITINSVGYQQQRVNDVRVIRNKVSYIEIELQDASQSLSAVTVNGFKFENNPALPVSAYSFSREEISRNPGAQGDIFRAIGMLPGVSSSGGAFSAIAVRGQGTRDNVYMVDDIPVFSLAHLEGSPNGFNDPNGGRFSIFAPRVINSAVFQGGDFSAAYGRRSASYLGLTIKEGNKESFTIDGQLDLMGGTINYDGPSYLFKNTSLFISARTQNIGNVVKIANLQDLGIPKYQDFIFKSTTQINERNKLSIIAIYSPETFVRDTSNVRADKNLNNLFTLNRKSNQTILGLNLLSLTSKSSNWKNGLYYNSTHTTNTYGNSFPLTDKEGVLIPGSIIPFEDGIKKIDYKEYTVGYRSIFSKFFEDKSKLTLGVEFDKSALTNNRKLSRTDTSYVFSTTDYRPNPTTYYALILPQFFNADYNNSAYNASAYIDYSFPLLKKLTVNAGLRYDYTGFTKQSSIAPRLSGSYQFDEQQSLNFSTGIYYQDPLYSEIADQPQGNTLKNQRVIEAIAGYKYHFNSSLKLTVEGWYKKLDHLLVRPVSGSAEQNSNGTGSASGFDINLTKRLSQNFHGQIGYSYMLSKRNDNDGLGDYNYTFSQPNQVNFLLSYKAGQHWLLATKFRYATGKPTYDYIVHKNVLNNSNEIRYSQEITTQGTKRLTDFISLDVRVDYNFKIKGIALNAFVDIADVNNRKNAYQESFNPITGKTFYEGISIFPSFGLKFQF</sequence>
<name>A0ABR7KWB0_9SPHI</name>
<keyword evidence="4 10" id="KW-0812">Transmembrane</keyword>
<protein>
    <submittedName>
        <fullName evidence="15">TonB-dependent receptor</fullName>
    </submittedName>
</protein>
<reference evidence="15 16" key="1">
    <citation type="submission" date="2020-08" db="EMBL/GenBank/DDBJ databases">
        <authorList>
            <person name="Sun Q."/>
            <person name="Inoue M."/>
        </authorList>
    </citation>
    <scope>NUCLEOTIDE SEQUENCE [LARGE SCALE GENOMIC DNA]</scope>
    <source>
        <strain evidence="15 16">CCM 8938</strain>
    </source>
</reference>
<dbReference type="Pfam" id="PF00593">
    <property type="entry name" value="TonB_dep_Rec_b-barrel"/>
    <property type="match status" value="1"/>
</dbReference>
<evidence type="ECO:0000256" key="9">
    <source>
        <dbReference type="ARBA" id="ARBA00023237"/>
    </source>
</evidence>
<evidence type="ECO:0000313" key="15">
    <source>
        <dbReference type="EMBL" id="MBC6112399.1"/>
    </source>
</evidence>
<evidence type="ECO:0000259" key="14">
    <source>
        <dbReference type="Pfam" id="PF07715"/>
    </source>
</evidence>
<dbReference type="Gene3D" id="2.170.130.10">
    <property type="entry name" value="TonB-dependent receptor, plug domain"/>
    <property type="match status" value="1"/>
</dbReference>
<accession>A0ABR7KWB0</accession>
<proteinExistence type="inferred from homology"/>
<dbReference type="RefSeq" id="WP_187072825.1">
    <property type="nucleotide sequence ID" value="NZ_JACRYL010000020.1"/>
</dbReference>
<comment type="similarity">
    <text evidence="10 11">Belongs to the TonB-dependent receptor family.</text>
</comment>
<dbReference type="InterPro" id="IPR037066">
    <property type="entry name" value="Plug_dom_sf"/>
</dbReference>
<dbReference type="InterPro" id="IPR036942">
    <property type="entry name" value="Beta-barrel_TonB_sf"/>
</dbReference>
<keyword evidence="8 15" id="KW-0675">Receptor</keyword>
<dbReference type="PANTHER" id="PTHR30069:SF29">
    <property type="entry name" value="HEMOGLOBIN AND HEMOGLOBIN-HAPTOGLOBIN-BINDING PROTEIN 1-RELATED"/>
    <property type="match status" value="1"/>
</dbReference>
<dbReference type="PANTHER" id="PTHR30069">
    <property type="entry name" value="TONB-DEPENDENT OUTER MEMBRANE RECEPTOR"/>
    <property type="match status" value="1"/>
</dbReference>
<feature type="domain" description="TonB-dependent receptor plug" evidence="14">
    <location>
        <begin position="126"/>
        <end position="235"/>
    </location>
</feature>
<dbReference type="InterPro" id="IPR008969">
    <property type="entry name" value="CarboxyPept-like_regulatory"/>
</dbReference>
<dbReference type="PROSITE" id="PS52016">
    <property type="entry name" value="TONB_DEPENDENT_REC_3"/>
    <property type="match status" value="1"/>
</dbReference>
<comment type="caution">
    <text evidence="15">The sequence shown here is derived from an EMBL/GenBank/DDBJ whole genome shotgun (WGS) entry which is preliminary data.</text>
</comment>
<evidence type="ECO:0000256" key="4">
    <source>
        <dbReference type="ARBA" id="ARBA00022692"/>
    </source>
</evidence>
<dbReference type="Proteomes" id="UP000652755">
    <property type="component" value="Unassembled WGS sequence"/>
</dbReference>
<dbReference type="SUPFAM" id="SSF49464">
    <property type="entry name" value="Carboxypeptidase regulatory domain-like"/>
    <property type="match status" value="1"/>
</dbReference>
<dbReference type="InterPro" id="IPR012910">
    <property type="entry name" value="Plug_dom"/>
</dbReference>
<dbReference type="InterPro" id="IPR039426">
    <property type="entry name" value="TonB-dep_rcpt-like"/>
</dbReference>
<keyword evidence="5 12" id="KW-0732">Signal</keyword>
<feature type="domain" description="TonB-dependent receptor-like beta-barrel" evidence="13">
    <location>
        <begin position="345"/>
        <end position="752"/>
    </location>
</feature>
<evidence type="ECO:0000256" key="7">
    <source>
        <dbReference type="ARBA" id="ARBA00023136"/>
    </source>
</evidence>
<evidence type="ECO:0000256" key="3">
    <source>
        <dbReference type="ARBA" id="ARBA00022452"/>
    </source>
</evidence>
<evidence type="ECO:0000259" key="13">
    <source>
        <dbReference type="Pfam" id="PF00593"/>
    </source>
</evidence>
<dbReference type="Gene3D" id="2.60.40.1120">
    <property type="entry name" value="Carboxypeptidase-like, regulatory domain"/>
    <property type="match status" value="1"/>
</dbReference>
<evidence type="ECO:0000256" key="12">
    <source>
        <dbReference type="SAM" id="SignalP"/>
    </source>
</evidence>
<keyword evidence="6 11" id="KW-0798">TonB box</keyword>
<keyword evidence="7 10" id="KW-0472">Membrane</keyword>
<evidence type="ECO:0000313" key="16">
    <source>
        <dbReference type="Proteomes" id="UP000652755"/>
    </source>
</evidence>
<dbReference type="Gene3D" id="2.40.170.20">
    <property type="entry name" value="TonB-dependent receptor, beta-barrel domain"/>
    <property type="match status" value="1"/>
</dbReference>
<keyword evidence="3 10" id="KW-1134">Transmembrane beta strand</keyword>
<organism evidence="15 16">
    <name type="scientific">Pedobacter fastidiosus</name>
    <dbReference type="NCBI Taxonomy" id="2765361"/>
    <lineage>
        <taxon>Bacteria</taxon>
        <taxon>Pseudomonadati</taxon>
        <taxon>Bacteroidota</taxon>
        <taxon>Sphingobacteriia</taxon>
        <taxon>Sphingobacteriales</taxon>
        <taxon>Sphingobacteriaceae</taxon>
        <taxon>Pedobacter</taxon>
    </lineage>
</organism>
<evidence type="ECO:0000256" key="11">
    <source>
        <dbReference type="RuleBase" id="RU003357"/>
    </source>
</evidence>
<dbReference type="Pfam" id="PF07715">
    <property type="entry name" value="Plug"/>
    <property type="match status" value="1"/>
</dbReference>
<evidence type="ECO:0000256" key="6">
    <source>
        <dbReference type="ARBA" id="ARBA00023077"/>
    </source>
</evidence>
<dbReference type="InterPro" id="IPR000531">
    <property type="entry name" value="Beta-barrel_TonB"/>
</dbReference>
<dbReference type="SUPFAM" id="SSF56935">
    <property type="entry name" value="Porins"/>
    <property type="match status" value="1"/>
</dbReference>
<evidence type="ECO:0000256" key="10">
    <source>
        <dbReference type="PROSITE-ProRule" id="PRU01360"/>
    </source>
</evidence>